<sequence>MTSVSEPDDRGRLMTFAMQWYRYGGGSGEDIFVEFGLTEAAYFQRLLVLVTDGATGLPADVRAEVAAAG</sequence>
<evidence type="ECO:0000313" key="2">
    <source>
        <dbReference type="Proteomes" id="UP000274762"/>
    </source>
</evidence>
<reference evidence="1 2" key="1">
    <citation type="submission" date="2018-10" db="EMBL/GenBank/DDBJ databases">
        <title>Sequencing the genomes of 1000 actinobacteria strains.</title>
        <authorList>
            <person name="Klenk H.-P."/>
        </authorList>
    </citation>
    <scope>NUCLEOTIDE SEQUENCE [LARGE SCALE GENOMIC DNA]</scope>
    <source>
        <strain evidence="1 2">DSM 44343</strain>
    </source>
</reference>
<dbReference type="Proteomes" id="UP000274762">
    <property type="component" value="Unassembled WGS sequence"/>
</dbReference>
<organism evidence="1 2">
    <name type="scientific">Williamsia marianensis</name>
    <dbReference type="NCBI Taxonomy" id="85044"/>
    <lineage>
        <taxon>Bacteria</taxon>
        <taxon>Bacillati</taxon>
        <taxon>Actinomycetota</taxon>
        <taxon>Actinomycetes</taxon>
        <taxon>Mycobacteriales</taxon>
        <taxon>Nocardiaceae</taxon>
        <taxon>Williamsia</taxon>
    </lineage>
</organism>
<proteinExistence type="predicted"/>
<accession>A0A315S1Z0</accession>
<comment type="caution">
    <text evidence="1">The sequence shown here is derived from an EMBL/GenBank/DDBJ whole genome shotgun (WGS) entry which is preliminary data.</text>
</comment>
<evidence type="ECO:0000313" key="1">
    <source>
        <dbReference type="EMBL" id="RKR79776.1"/>
    </source>
</evidence>
<accession>A0A495ISK9</accession>
<dbReference type="EMBL" id="RBKV01000002">
    <property type="protein sequence ID" value="RKR79776.1"/>
    <property type="molecule type" value="Genomic_DNA"/>
</dbReference>
<gene>
    <name evidence="1" type="ORF">DFJ75_4913</name>
</gene>
<protein>
    <recommendedName>
        <fullName evidence="3">DUF3263 domain-containing protein</fullName>
    </recommendedName>
</protein>
<name>A0A315S1Z0_WILMA</name>
<evidence type="ECO:0008006" key="3">
    <source>
        <dbReference type="Google" id="ProtNLM"/>
    </source>
</evidence>
<dbReference type="RefSeq" id="WP_023957738.1">
    <property type="nucleotide sequence ID" value="NZ_JAHVCV010000018.1"/>
</dbReference>
<dbReference type="AlphaFoldDB" id="A0A315S1Z0"/>